<evidence type="ECO:0000313" key="2">
    <source>
        <dbReference type="EMBL" id="KAK0666828.1"/>
    </source>
</evidence>
<comment type="caution">
    <text evidence="2">The sequence shown here is derived from an EMBL/GenBank/DDBJ whole genome shotgun (WGS) entry which is preliminary data.</text>
</comment>
<feature type="region of interest" description="Disordered" evidence="1">
    <location>
        <begin position="218"/>
        <end position="266"/>
    </location>
</feature>
<sequence>MPTREHSLLLAQLLPRENMAWDVGGEGAVLGLGARDHAVRAVLREEAAADMGVQAKEKVAAQMLLCRMIDEIAALAKECPPKADPIDFLDEVQSKVVVGRKLGPKLFCRLFLALVEGRDRFLERNPNTTPPVNAYMATAIDKFKKAAKFWSWAEVDLMVQCWEQDGEGDDEGSGGEGGVCGGPDVLAGGGVIGERAAHAAQPSGSLVLGNDYEYDSDEFAGVGWSSDEEEDEEEDENEDVEMGGMEVEDADLQDARAGIQAMELND</sequence>
<reference evidence="2" key="1">
    <citation type="submission" date="2023-06" db="EMBL/GenBank/DDBJ databases">
        <title>Genome-scale phylogeny and comparative genomics of the fungal order Sordariales.</title>
        <authorList>
            <consortium name="Lawrence Berkeley National Laboratory"/>
            <person name="Hensen N."/>
            <person name="Bonometti L."/>
            <person name="Westerberg I."/>
            <person name="Brannstrom I.O."/>
            <person name="Guillou S."/>
            <person name="Cros-Aarteil S."/>
            <person name="Calhoun S."/>
            <person name="Haridas S."/>
            <person name="Kuo A."/>
            <person name="Mondo S."/>
            <person name="Pangilinan J."/>
            <person name="Riley R."/>
            <person name="Labutti K."/>
            <person name="Andreopoulos B."/>
            <person name="Lipzen A."/>
            <person name="Chen C."/>
            <person name="Yanf M."/>
            <person name="Daum C."/>
            <person name="Ng V."/>
            <person name="Clum A."/>
            <person name="Steindorff A."/>
            <person name="Ohm R."/>
            <person name="Martin F."/>
            <person name="Silar P."/>
            <person name="Natvig D."/>
            <person name="Lalanne C."/>
            <person name="Gautier V."/>
            <person name="Ament-Velasquez S.L."/>
            <person name="Kruys A."/>
            <person name="Hutchinson M.I."/>
            <person name="Powell A.J."/>
            <person name="Barry K."/>
            <person name="Miller A.N."/>
            <person name="Grigoriev I.V."/>
            <person name="Debuchy R."/>
            <person name="Gladieux P."/>
            <person name="Thoren M.H."/>
            <person name="Johannesson H."/>
        </authorList>
    </citation>
    <scope>NUCLEOTIDE SEQUENCE</scope>
    <source>
        <strain evidence="2">CBS 307.81</strain>
    </source>
</reference>
<protein>
    <submittedName>
        <fullName evidence="2">Uncharacterized protein</fullName>
    </submittedName>
</protein>
<dbReference type="Proteomes" id="UP001174997">
    <property type="component" value="Unassembled WGS sequence"/>
</dbReference>
<evidence type="ECO:0000313" key="3">
    <source>
        <dbReference type="Proteomes" id="UP001174997"/>
    </source>
</evidence>
<feature type="compositionally biased region" description="Acidic residues" evidence="1">
    <location>
        <begin position="226"/>
        <end position="252"/>
    </location>
</feature>
<dbReference type="AlphaFoldDB" id="A0AA39Z9P8"/>
<name>A0AA39Z9P8_9PEZI</name>
<gene>
    <name evidence="2" type="ORF">QBC41DRAFT_348554</name>
</gene>
<accession>A0AA39Z9P8</accession>
<evidence type="ECO:0000256" key="1">
    <source>
        <dbReference type="SAM" id="MobiDB-lite"/>
    </source>
</evidence>
<dbReference type="EMBL" id="JAULSY010000082">
    <property type="protein sequence ID" value="KAK0666828.1"/>
    <property type="molecule type" value="Genomic_DNA"/>
</dbReference>
<organism evidence="2 3">
    <name type="scientific">Cercophora samala</name>
    <dbReference type="NCBI Taxonomy" id="330535"/>
    <lineage>
        <taxon>Eukaryota</taxon>
        <taxon>Fungi</taxon>
        <taxon>Dikarya</taxon>
        <taxon>Ascomycota</taxon>
        <taxon>Pezizomycotina</taxon>
        <taxon>Sordariomycetes</taxon>
        <taxon>Sordariomycetidae</taxon>
        <taxon>Sordariales</taxon>
        <taxon>Lasiosphaeriaceae</taxon>
        <taxon>Cercophora</taxon>
    </lineage>
</organism>
<proteinExistence type="predicted"/>
<keyword evidence="3" id="KW-1185">Reference proteome</keyword>